<comment type="caution">
    <text evidence="1">The sequence shown here is derived from an EMBL/GenBank/DDBJ whole genome shotgun (WGS) entry which is preliminary data.</text>
</comment>
<name>X1KSW3_9ZZZZ</name>
<accession>X1KSW3</accession>
<gene>
    <name evidence="1" type="ORF">S06H3_08634</name>
</gene>
<organism evidence="1">
    <name type="scientific">marine sediment metagenome</name>
    <dbReference type="NCBI Taxonomy" id="412755"/>
    <lineage>
        <taxon>unclassified sequences</taxon>
        <taxon>metagenomes</taxon>
        <taxon>ecological metagenomes</taxon>
    </lineage>
</organism>
<evidence type="ECO:0000313" key="1">
    <source>
        <dbReference type="EMBL" id="GAI10172.1"/>
    </source>
</evidence>
<sequence>MAYRESDQLILLYQIEEGADRIRSLQRITFARLSDWITDANLPAGNSKEG</sequence>
<dbReference type="AlphaFoldDB" id="X1KSW3"/>
<feature type="non-terminal residue" evidence="1">
    <location>
        <position position="50"/>
    </location>
</feature>
<protein>
    <submittedName>
        <fullName evidence="1">Uncharacterized protein</fullName>
    </submittedName>
</protein>
<reference evidence="1" key="1">
    <citation type="journal article" date="2014" name="Front. Microbiol.">
        <title>High frequency of phylogenetically diverse reductive dehalogenase-homologous genes in deep subseafloor sedimentary metagenomes.</title>
        <authorList>
            <person name="Kawai M."/>
            <person name="Futagami T."/>
            <person name="Toyoda A."/>
            <person name="Takaki Y."/>
            <person name="Nishi S."/>
            <person name="Hori S."/>
            <person name="Arai W."/>
            <person name="Tsubouchi T."/>
            <person name="Morono Y."/>
            <person name="Uchiyama I."/>
            <person name="Ito T."/>
            <person name="Fujiyama A."/>
            <person name="Inagaki F."/>
            <person name="Takami H."/>
        </authorList>
    </citation>
    <scope>NUCLEOTIDE SEQUENCE</scope>
    <source>
        <strain evidence="1">Expedition CK06-06</strain>
    </source>
</reference>
<dbReference type="EMBL" id="BARV01003671">
    <property type="protein sequence ID" value="GAI10172.1"/>
    <property type="molecule type" value="Genomic_DNA"/>
</dbReference>
<proteinExistence type="predicted"/>